<feature type="compositionally biased region" description="Basic residues" evidence="1">
    <location>
        <begin position="172"/>
        <end position="182"/>
    </location>
</feature>
<feature type="compositionally biased region" description="Basic residues" evidence="1">
    <location>
        <begin position="269"/>
        <end position="282"/>
    </location>
</feature>
<feature type="compositionally biased region" description="Basic and acidic residues" evidence="1">
    <location>
        <begin position="25"/>
        <end position="35"/>
    </location>
</feature>
<feature type="compositionally biased region" description="Basic residues" evidence="1">
    <location>
        <begin position="190"/>
        <end position="229"/>
    </location>
</feature>
<sequence>MDGAGSAPRASRQRSPRPGLPRWPLRCEQHARGRLPDVAGHGRGRPRRRSWSVRRHAGDLGRLPLGLQHRRRGGRPRADPRPGLGPADGPAGRDPGRRHRLPVRRHRLRRVQRAPLRRLRGPAAGRHRSGPARRGAAPGQAGLPRDDPGAQRDPPEGARGGDAVRASDAGHRHARRAHRRARTGPGRSRPGGHRPRRPARSGRGLRRHRSQHDHRHQALPRRGRRRRPVHLPDRAGRRRHQPGSAGAAAGVARRHGRGQGAARCGVLGRRLRRPSRHRAAHGRARDRAGRGAHAVPLAGVLPRPPHDDQPARCGDRGRQHAAARDPGPAPLRLGDHEHAAGLRRPGRQAVLQQQHADLCRRQPAEPGRAAEHLGRHLDG</sequence>
<dbReference type="AlphaFoldDB" id="A0A6J6PEY4"/>
<proteinExistence type="predicted"/>
<evidence type="ECO:0000313" key="2">
    <source>
        <dbReference type="EMBL" id="CAB4698001.1"/>
    </source>
</evidence>
<feature type="compositionally biased region" description="Basic residues" evidence="1">
    <location>
        <begin position="42"/>
        <end position="55"/>
    </location>
</feature>
<feature type="compositionally biased region" description="Basic residues" evidence="1">
    <location>
        <begin position="96"/>
        <end position="131"/>
    </location>
</feature>
<feature type="compositionally biased region" description="Basic and acidic residues" evidence="1">
    <location>
        <begin position="357"/>
        <end position="379"/>
    </location>
</feature>
<reference evidence="2" key="1">
    <citation type="submission" date="2020-05" db="EMBL/GenBank/DDBJ databases">
        <authorList>
            <person name="Chiriac C."/>
            <person name="Salcher M."/>
            <person name="Ghai R."/>
            <person name="Kavagutti S V."/>
        </authorList>
    </citation>
    <scope>NUCLEOTIDE SEQUENCE</scope>
</reference>
<feature type="region of interest" description="Disordered" evidence="1">
    <location>
        <begin position="1"/>
        <end position="379"/>
    </location>
</feature>
<evidence type="ECO:0000256" key="1">
    <source>
        <dbReference type="SAM" id="MobiDB-lite"/>
    </source>
</evidence>
<name>A0A6J6PEY4_9ZZZZ</name>
<feature type="compositionally biased region" description="Low complexity" evidence="1">
    <location>
        <begin position="1"/>
        <end position="10"/>
    </location>
</feature>
<gene>
    <name evidence="2" type="ORF">UFOPK2579_00779</name>
</gene>
<dbReference type="EMBL" id="CAEZXR010000071">
    <property type="protein sequence ID" value="CAB4698001.1"/>
    <property type="molecule type" value="Genomic_DNA"/>
</dbReference>
<feature type="compositionally biased region" description="Basic and acidic residues" evidence="1">
    <location>
        <begin position="144"/>
        <end position="156"/>
    </location>
</feature>
<accession>A0A6J6PEY4</accession>
<feature type="compositionally biased region" description="Low complexity" evidence="1">
    <location>
        <begin position="132"/>
        <end position="143"/>
    </location>
</feature>
<organism evidence="2">
    <name type="scientific">freshwater metagenome</name>
    <dbReference type="NCBI Taxonomy" id="449393"/>
    <lineage>
        <taxon>unclassified sequences</taxon>
        <taxon>metagenomes</taxon>
        <taxon>ecological metagenomes</taxon>
    </lineage>
</organism>
<protein>
    <submittedName>
        <fullName evidence="2">Unannotated protein</fullName>
    </submittedName>
</protein>
<feature type="compositionally biased region" description="Low complexity" evidence="1">
    <location>
        <begin position="81"/>
        <end position="93"/>
    </location>
</feature>
<feature type="compositionally biased region" description="Basic and acidic residues" evidence="1">
    <location>
        <begin position="304"/>
        <end position="318"/>
    </location>
</feature>